<dbReference type="EMBL" id="CABIJS010000444">
    <property type="protein sequence ID" value="VUZ51538.1"/>
    <property type="molecule type" value="Genomic_DNA"/>
</dbReference>
<dbReference type="Proteomes" id="UP000321570">
    <property type="component" value="Unassembled WGS sequence"/>
</dbReference>
<sequence>MQTGDAEARWLEITLKAGWDIMLARQLYINLPEIDSNQESTAQDFSSMAKNTNEFLSEYMRYLLLNEPKSHYDILLRHFIFGFEQFSSLAREKKTHFIGKNGVSH</sequence>
<reference evidence="1 2" key="1">
    <citation type="submission" date="2019-07" db="EMBL/GenBank/DDBJ databases">
        <authorList>
            <person name="Jastrzebski P J."/>
            <person name="Paukszto L."/>
            <person name="Jastrzebski P J."/>
        </authorList>
    </citation>
    <scope>NUCLEOTIDE SEQUENCE [LARGE SCALE GENOMIC DNA]</scope>
    <source>
        <strain evidence="1 2">WMS-il1</strain>
    </source>
</reference>
<evidence type="ECO:0000313" key="1">
    <source>
        <dbReference type="EMBL" id="VUZ51538.1"/>
    </source>
</evidence>
<evidence type="ECO:0000313" key="2">
    <source>
        <dbReference type="Proteomes" id="UP000321570"/>
    </source>
</evidence>
<name>A0A564YY10_HYMDI</name>
<gene>
    <name evidence="1" type="ORF">WMSIL1_LOCUS10328</name>
</gene>
<organism evidence="1 2">
    <name type="scientific">Hymenolepis diminuta</name>
    <name type="common">Rat tapeworm</name>
    <dbReference type="NCBI Taxonomy" id="6216"/>
    <lineage>
        <taxon>Eukaryota</taxon>
        <taxon>Metazoa</taxon>
        <taxon>Spiralia</taxon>
        <taxon>Lophotrochozoa</taxon>
        <taxon>Platyhelminthes</taxon>
        <taxon>Cestoda</taxon>
        <taxon>Eucestoda</taxon>
        <taxon>Cyclophyllidea</taxon>
        <taxon>Hymenolepididae</taxon>
        <taxon>Hymenolepis</taxon>
    </lineage>
</organism>
<dbReference type="AlphaFoldDB" id="A0A564YY10"/>
<protein>
    <submittedName>
        <fullName evidence="1">Uncharacterized protein</fullName>
    </submittedName>
</protein>
<accession>A0A564YY10</accession>
<keyword evidence="2" id="KW-1185">Reference proteome</keyword>
<proteinExistence type="predicted"/>